<protein>
    <submittedName>
        <fullName evidence="1">Uncharacterized protein</fullName>
    </submittedName>
</protein>
<dbReference type="AlphaFoldDB" id="A0A4Y2ARX1"/>
<sequence>MGLASPKGSLGLNTAHCNRNPARLVTSLQTFESGDVHAGTARRTLPSDMVLADFVQNLTDICKIGDKVHPPGVFKLSCGHVHGLAQKLFLGRFL</sequence>
<organism evidence="1 2">
    <name type="scientific">Araneus ventricosus</name>
    <name type="common">Orbweaver spider</name>
    <name type="synonym">Epeira ventricosa</name>
    <dbReference type="NCBI Taxonomy" id="182803"/>
    <lineage>
        <taxon>Eukaryota</taxon>
        <taxon>Metazoa</taxon>
        <taxon>Ecdysozoa</taxon>
        <taxon>Arthropoda</taxon>
        <taxon>Chelicerata</taxon>
        <taxon>Arachnida</taxon>
        <taxon>Araneae</taxon>
        <taxon>Araneomorphae</taxon>
        <taxon>Entelegynae</taxon>
        <taxon>Araneoidea</taxon>
        <taxon>Araneidae</taxon>
        <taxon>Araneus</taxon>
    </lineage>
</organism>
<keyword evidence="2" id="KW-1185">Reference proteome</keyword>
<comment type="caution">
    <text evidence="1">The sequence shown here is derived from an EMBL/GenBank/DDBJ whole genome shotgun (WGS) entry which is preliminary data.</text>
</comment>
<reference evidence="1 2" key="1">
    <citation type="journal article" date="2019" name="Sci. Rep.">
        <title>Orb-weaving spider Araneus ventricosus genome elucidates the spidroin gene catalogue.</title>
        <authorList>
            <person name="Kono N."/>
            <person name="Nakamura H."/>
            <person name="Ohtoshi R."/>
            <person name="Moran D.A.P."/>
            <person name="Shinohara A."/>
            <person name="Yoshida Y."/>
            <person name="Fujiwara M."/>
            <person name="Mori M."/>
            <person name="Tomita M."/>
            <person name="Arakawa K."/>
        </authorList>
    </citation>
    <scope>NUCLEOTIDE SEQUENCE [LARGE SCALE GENOMIC DNA]</scope>
</reference>
<dbReference type="EMBL" id="BGPR01000027">
    <property type="protein sequence ID" value="GBL81935.1"/>
    <property type="molecule type" value="Genomic_DNA"/>
</dbReference>
<accession>A0A4Y2ARX1</accession>
<dbReference type="Proteomes" id="UP000499080">
    <property type="component" value="Unassembled WGS sequence"/>
</dbReference>
<proteinExistence type="predicted"/>
<evidence type="ECO:0000313" key="2">
    <source>
        <dbReference type="Proteomes" id="UP000499080"/>
    </source>
</evidence>
<name>A0A4Y2ARX1_ARAVE</name>
<gene>
    <name evidence="1" type="ORF">AVEN_50523_1</name>
</gene>
<evidence type="ECO:0000313" key="1">
    <source>
        <dbReference type="EMBL" id="GBL81935.1"/>
    </source>
</evidence>